<dbReference type="OrthoDB" id="9759366at2"/>
<dbReference type="Pfam" id="PF08335">
    <property type="entry name" value="GlnD_UR_UTase"/>
    <property type="match status" value="2"/>
</dbReference>
<dbReference type="GO" id="GO:0005829">
    <property type="term" value="C:cytosol"/>
    <property type="evidence" value="ECO:0007669"/>
    <property type="project" value="TreeGrafter"/>
</dbReference>
<organism evidence="11 12">
    <name type="scientific">Pseudidiomarina marina</name>
    <dbReference type="NCBI Taxonomy" id="502366"/>
    <lineage>
        <taxon>Bacteria</taxon>
        <taxon>Pseudomonadati</taxon>
        <taxon>Pseudomonadota</taxon>
        <taxon>Gammaproteobacteria</taxon>
        <taxon>Alteromonadales</taxon>
        <taxon>Idiomarinaceae</taxon>
        <taxon>Pseudidiomarina</taxon>
    </lineage>
</organism>
<dbReference type="GO" id="GO:0047388">
    <property type="term" value="F:[glutamine synthetase]-adenylyl-L-tyrosine phosphorylase activity"/>
    <property type="evidence" value="ECO:0007669"/>
    <property type="project" value="UniProtKB-EC"/>
</dbReference>
<dbReference type="PANTHER" id="PTHR30621">
    <property type="entry name" value="GLUTAMINE SYNTHETASE ADENYLYLTRANSFERASE"/>
    <property type="match status" value="1"/>
</dbReference>
<feature type="domain" description="PII-uridylyltransferase/Glutamine-synthetase adenylyltransferase" evidence="10">
    <location>
        <begin position="820"/>
        <end position="925"/>
    </location>
</feature>
<accession>A0A432YII9</accession>
<dbReference type="EC" id="2.7.7.42" evidence="7"/>
<keyword evidence="11" id="KW-0436">Ligase</keyword>
<gene>
    <name evidence="7" type="primary">glnE</name>
    <name evidence="11" type="ORF">CWI76_00210</name>
</gene>
<keyword evidence="3 7" id="KW-0547">Nucleotide-binding</keyword>
<reference evidence="12" key="1">
    <citation type="journal article" date="2018" name="Front. Microbiol.">
        <title>Genome-Based Analysis Reveals the Taxonomy and Diversity of the Family Idiomarinaceae.</title>
        <authorList>
            <person name="Liu Y."/>
            <person name="Lai Q."/>
            <person name="Shao Z."/>
        </authorList>
    </citation>
    <scope>NUCLEOTIDE SEQUENCE [LARGE SCALE GENOMIC DNA]</scope>
    <source>
        <strain evidence="12">PIM1</strain>
    </source>
</reference>
<keyword evidence="8" id="KW-0175">Coiled coil</keyword>
<dbReference type="Gene3D" id="1.20.120.330">
    <property type="entry name" value="Nucleotidyltransferases domain 2"/>
    <property type="match status" value="2"/>
</dbReference>
<evidence type="ECO:0000256" key="8">
    <source>
        <dbReference type="SAM" id="Coils"/>
    </source>
</evidence>
<dbReference type="SUPFAM" id="SSF81301">
    <property type="entry name" value="Nucleotidyltransferase"/>
    <property type="match status" value="2"/>
</dbReference>
<dbReference type="FunFam" id="1.20.120.330:FF:000005">
    <property type="entry name" value="Bifunctional glutamine synthetase adenylyltransferase/adenylyl-removing enzyme"/>
    <property type="match status" value="1"/>
</dbReference>
<dbReference type="Gene3D" id="1.20.120.1510">
    <property type="match status" value="1"/>
</dbReference>
<proteinExistence type="inferred from homology"/>
<dbReference type="CDD" id="cd05401">
    <property type="entry name" value="NT_GlnE_GlnD_like"/>
    <property type="match status" value="2"/>
</dbReference>
<keyword evidence="5 7" id="KW-0460">Magnesium</keyword>
<comment type="caution">
    <text evidence="11">The sequence shown here is derived from an EMBL/GenBank/DDBJ whole genome shotgun (WGS) entry which is preliminary data.</text>
</comment>
<dbReference type="Proteomes" id="UP000288127">
    <property type="component" value="Unassembled WGS sequence"/>
</dbReference>
<evidence type="ECO:0000256" key="5">
    <source>
        <dbReference type="ARBA" id="ARBA00022842"/>
    </source>
</evidence>
<name>A0A432YII9_9GAMM</name>
<dbReference type="GO" id="GO:0005524">
    <property type="term" value="F:ATP binding"/>
    <property type="evidence" value="ECO:0007669"/>
    <property type="project" value="UniProtKB-UniRule"/>
</dbReference>
<dbReference type="AlphaFoldDB" id="A0A432YII9"/>
<evidence type="ECO:0000256" key="6">
    <source>
        <dbReference type="ARBA" id="ARBA00023268"/>
    </source>
</evidence>
<evidence type="ECO:0000313" key="11">
    <source>
        <dbReference type="EMBL" id="RUO60750.1"/>
    </source>
</evidence>
<dbReference type="GO" id="GO:0016874">
    <property type="term" value="F:ligase activity"/>
    <property type="evidence" value="ECO:0007669"/>
    <property type="project" value="UniProtKB-KW"/>
</dbReference>
<evidence type="ECO:0000259" key="9">
    <source>
        <dbReference type="Pfam" id="PF03710"/>
    </source>
</evidence>
<evidence type="ECO:0000256" key="2">
    <source>
        <dbReference type="ARBA" id="ARBA00022695"/>
    </source>
</evidence>
<dbReference type="InterPro" id="IPR043519">
    <property type="entry name" value="NT_sf"/>
</dbReference>
<feature type="region of interest" description="Adenylyl transferase" evidence="7">
    <location>
        <begin position="439"/>
        <end position="938"/>
    </location>
</feature>
<dbReference type="GO" id="GO:0000287">
    <property type="term" value="F:magnesium ion binding"/>
    <property type="evidence" value="ECO:0007669"/>
    <property type="project" value="UniProtKB-UniRule"/>
</dbReference>
<evidence type="ECO:0000256" key="3">
    <source>
        <dbReference type="ARBA" id="ARBA00022741"/>
    </source>
</evidence>
<dbReference type="InterPro" id="IPR005190">
    <property type="entry name" value="GlnE_rpt_dom"/>
</dbReference>
<dbReference type="Pfam" id="PF03710">
    <property type="entry name" value="GlnE"/>
    <property type="match status" value="2"/>
</dbReference>
<dbReference type="NCBIfam" id="NF008292">
    <property type="entry name" value="PRK11072.1"/>
    <property type="match status" value="1"/>
</dbReference>
<evidence type="ECO:0000256" key="7">
    <source>
        <dbReference type="HAMAP-Rule" id="MF_00802"/>
    </source>
</evidence>
<dbReference type="InterPro" id="IPR013546">
    <property type="entry name" value="PII_UdlTrfase/GS_AdlTrfase"/>
</dbReference>
<dbReference type="Gene3D" id="3.30.460.10">
    <property type="entry name" value="Beta Polymerase, domain 2"/>
    <property type="match status" value="2"/>
</dbReference>
<evidence type="ECO:0000313" key="12">
    <source>
        <dbReference type="Proteomes" id="UP000288127"/>
    </source>
</evidence>
<comment type="cofactor">
    <cofactor evidence="7">
        <name>Mg(2+)</name>
        <dbReference type="ChEBI" id="CHEBI:18420"/>
    </cofactor>
</comment>
<evidence type="ECO:0000256" key="1">
    <source>
        <dbReference type="ARBA" id="ARBA00022679"/>
    </source>
</evidence>
<keyword evidence="2 7" id="KW-0548">Nucleotidyltransferase</keyword>
<dbReference type="SUPFAM" id="SSF81593">
    <property type="entry name" value="Nucleotidyltransferase substrate binding subunit/domain"/>
    <property type="match status" value="2"/>
</dbReference>
<keyword evidence="1 7" id="KW-0808">Transferase</keyword>
<comment type="catalytic activity">
    <reaction evidence="7">
        <text>[glutamine synthetase]-O(4)-(5'-adenylyl)-L-tyrosine + phosphate = [glutamine synthetase]-L-tyrosine + ADP</text>
        <dbReference type="Rhea" id="RHEA:43716"/>
        <dbReference type="Rhea" id="RHEA-COMP:10660"/>
        <dbReference type="Rhea" id="RHEA-COMP:10661"/>
        <dbReference type="ChEBI" id="CHEBI:43474"/>
        <dbReference type="ChEBI" id="CHEBI:46858"/>
        <dbReference type="ChEBI" id="CHEBI:83624"/>
        <dbReference type="ChEBI" id="CHEBI:456216"/>
        <dbReference type="EC" id="2.7.7.89"/>
    </reaction>
</comment>
<dbReference type="EMBL" id="PIPZ01000001">
    <property type="protein sequence ID" value="RUO60750.1"/>
    <property type="molecule type" value="Genomic_DNA"/>
</dbReference>
<dbReference type="EC" id="2.7.7.89" evidence="7"/>
<dbReference type="PANTHER" id="PTHR30621:SF0">
    <property type="entry name" value="BIFUNCTIONAL GLUTAMINE SYNTHETASE ADENYLYLTRANSFERASE_ADENYLYL-REMOVING ENZYME"/>
    <property type="match status" value="1"/>
</dbReference>
<dbReference type="FunFam" id="3.30.460.10:FF:000009">
    <property type="entry name" value="Bifunctional glutamine synthetase adenylyltransferase/adenylyl-removing enzyme"/>
    <property type="match status" value="1"/>
</dbReference>
<comment type="catalytic activity">
    <reaction evidence="7">
        <text>[glutamine synthetase]-L-tyrosine + ATP = [glutamine synthetase]-O(4)-(5'-adenylyl)-L-tyrosine + diphosphate</text>
        <dbReference type="Rhea" id="RHEA:18589"/>
        <dbReference type="Rhea" id="RHEA-COMP:10660"/>
        <dbReference type="Rhea" id="RHEA-COMP:10661"/>
        <dbReference type="ChEBI" id="CHEBI:30616"/>
        <dbReference type="ChEBI" id="CHEBI:33019"/>
        <dbReference type="ChEBI" id="CHEBI:46858"/>
        <dbReference type="ChEBI" id="CHEBI:83624"/>
        <dbReference type="EC" id="2.7.7.42"/>
    </reaction>
</comment>
<keyword evidence="6 7" id="KW-0511">Multifunctional enzyme</keyword>
<dbReference type="GO" id="GO:0008882">
    <property type="term" value="F:[glutamate-ammonia-ligase] adenylyltransferase activity"/>
    <property type="evidence" value="ECO:0007669"/>
    <property type="project" value="UniProtKB-UniRule"/>
</dbReference>
<keyword evidence="12" id="KW-1185">Reference proteome</keyword>
<protein>
    <recommendedName>
        <fullName evidence="7">Bifunctional glutamine synthetase adenylyltransferase/adenylyl-removing enzyme</fullName>
    </recommendedName>
    <alternativeName>
        <fullName evidence="7">ATP:glutamine synthetase adenylyltransferase</fullName>
    </alternativeName>
    <alternativeName>
        <fullName evidence="7">ATase</fullName>
    </alternativeName>
    <domain>
        <recommendedName>
            <fullName evidence="7">Glutamine synthetase adenylyl-L-tyrosine phosphorylase</fullName>
            <ecNumber evidence="7">2.7.7.89</ecNumber>
        </recommendedName>
        <alternativeName>
            <fullName evidence="7">Adenylyl removase</fullName>
            <shortName evidence="7">AR</shortName>
            <shortName evidence="7">AT-N</shortName>
        </alternativeName>
    </domain>
    <domain>
        <recommendedName>
            <fullName evidence="7">Glutamine synthetase adenylyl transferase</fullName>
            <ecNumber evidence="7">2.7.7.42</ecNumber>
        </recommendedName>
        <alternativeName>
            <fullName evidence="7">Adenylyl transferase</fullName>
            <shortName evidence="7">AT</shortName>
            <shortName evidence="7">AT-C</shortName>
        </alternativeName>
    </domain>
</protein>
<dbReference type="InterPro" id="IPR023057">
    <property type="entry name" value="GlnE"/>
</dbReference>
<evidence type="ECO:0000256" key="4">
    <source>
        <dbReference type="ARBA" id="ARBA00022840"/>
    </source>
</evidence>
<comment type="similarity">
    <text evidence="7">Belongs to the GlnE family.</text>
</comment>
<dbReference type="HAMAP" id="MF_00802">
    <property type="entry name" value="GlnE"/>
    <property type="match status" value="1"/>
</dbReference>
<evidence type="ECO:0000259" key="10">
    <source>
        <dbReference type="Pfam" id="PF08335"/>
    </source>
</evidence>
<dbReference type="GO" id="GO:0000820">
    <property type="term" value="P:regulation of glutamine family amino acid metabolic process"/>
    <property type="evidence" value="ECO:0007669"/>
    <property type="project" value="UniProtKB-UniRule"/>
</dbReference>
<sequence>MTAIRLGALAQSCTETRAVLDTVTVDKLARVTSISEFVARVLEQYPDAIEWQGEKVVLPQPSDYQAKLNASLEHCTNEAEANKLVRQLRQRWYATIAAADLLQQMPLEDVLAHITATADAFISSSLAWLYPRFCDRFGTPRDEHGDALPLLVIGMGKLGGGELNFSSDIDLIFCYPEQGETDHPRKPIENSVFFTRLAQGLVSMLDQITVDGRVFRVDLRLRPFGQSGPVVASLSALEYYYQEQGRDWERYAMVKARIIGADANYQQQLSALLRPFVYRRYIDFSAIDALRKMKSLITQETRRKGLEHNIKLGPGGIREIEFIAQVFQLIRGGQQRQLQTQSIYQAYQAIAELGLLPQSSVDELLACYAVLRKMEHVLQQLNDEQTQTLPTEKALQERISLAYQQPWQKVDELIKTTMVKVHQHFRQVIGDPDAEDEEAGELQLLWQDMIEDDTAVDVLVDVGLAKATAQLIWQQVNQLRMDVRKRGSGPRGRKAMARLVPLLLERIVQFADSDSVLERVLQVLRKIMTRTAYVELLVENSGAREQLIKLCRASSWLTHQLALYPLLLDELIDPQHLYQLPKLEDYPSLLDEFLMRLPEQEQELEAQMDALRQARQVLQLKVAAADISGALPLMKVSDHLSYLAEAIIAKVVRLAWFQLAEKHGVPPGRDIDNMGFAVMAYGKLGGLELGYGSDLDLVFITDSDYSGETNGAKVIEVQQFYLRLAQRILHLFTTRTVVGTLYEVDMRLRPSGKAGLLVSRLDTFASYLREDAWTWELQALVRARPVFGSPELCQKLIEIRQQQLCQSRDEAELRKQVLSMREKMREHLHAKVEGQEFDVKQGEGGITDLEFLVQYLVLRFAPEHPTLTEFTDNIRILEGAAQVGLMSAERAQELMKAYISEREVIHQLALDDRGNVTRMDLEEYRHTVIQAWRHWLAD</sequence>
<feature type="domain" description="PII-uridylyltransferase/Glutamine-synthetase adenylyltransferase" evidence="10">
    <location>
        <begin position="292"/>
        <end position="428"/>
    </location>
</feature>
<feature type="coiled-coil region" evidence="8">
    <location>
        <begin position="594"/>
        <end position="621"/>
    </location>
</feature>
<feature type="domain" description="Glutamate-ammonia ligase adenylyltransferase repeated" evidence="9">
    <location>
        <begin position="26"/>
        <end position="269"/>
    </location>
</feature>
<keyword evidence="4 7" id="KW-0067">ATP-binding</keyword>
<feature type="domain" description="Glutamate-ammonia ligase adenylyltransferase repeated" evidence="9">
    <location>
        <begin position="545"/>
        <end position="795"/>
    </location>
</feature>
<comment type="function">
    <text evidence="7">Involved in the regulation of glutamine synthetase GlnA, a key enzyme in the process to assimilate ammonia. When cellular nitrogen levels are high, the C-terminal adenylyl transferase (AT) inactivates GlnA by covalent transfer of an adenylyl group from ATP to specific tyrosine residue of GlnA, thus reducing its activity. Conversely, when nitrogen levels are low, the N-terminal adenylyl removase (AR) activates GlnA by removing the adenylyl group by phosphorolysis, increasing its activity. The regulatory region of GlnE binds the signal transduction protein PII (GlnB) which indicates the nitrogen status of the cell.</text>
</comment>
<feature type="region of interest" description="Adenylyl removase" evidence="7">
    <location>
        <begin position="1"/>
        <end position="433"/>
    </location>
</feature>